<reference evidence="2 3" key="1">
    <citation type="submission" date="2016-10" db="EMBL/GenBank/DDBJ databases">
        <authorList>
            <person name="de Groot N.N."/>
        </authorList>
    </citation>
    <scope>NUCLEOTIDE SEQUENCE [LARGE SCALE GENOMIC DNA]</scope>
    <source>
        <strain evidence="2 3">DSM 2698</strain>
    </source>
</reference>
<dbReference type="InterPro" id="IPR036291">
    <property type="entry name" value="NAD(P)-bd_dom_sf"/>
</dbReference>
<name>A0A1G5MFF1_AFIMA</name>
<organism evidence="2 3">
    <name type="scientific">Afifella marina DSM 2698</name>
    <dbReference type="NCBI Taxonomy" id="1120955"/>
    <lineage>
        <taxon>Bacteria</taxon>
        <taxon>Pseudomonadati</taxon>
        <taxon>Pseudomonadota</taxon>
        <taxon>Alphaproteobacteria</taxon>
        <taxon>Hyphomicrobiales</taxon>
        <taxon>Afifellaceae</taxon>
        <taxon>Afifella</taxon>
    </lineage>
</organism>
<comment type="similarity">
    <text evidence="1">Belongs to the ornithine cyclodeaminase/mu-crystallin family.</text>
</comment>
<dbReference type="EMBL" id="FMVW01000001">
    <property type="protein sequence ID" value="SCZ23189.1"/>
    <property type="molecule type" value="Genomic_DNA"/>
</dbReference>
<dbReference type="PANTHER" id="PTHR13812:SF19">
    <property type="entry name" value="KETIMINE REDUCTASE MU-CRYSTALLIN"/>
    <property type="match status" value="1"/>
</dbReference>
<accession>A0A1G5MFF1</accession>
<dbReference type="PIRSF" id="PIRSF001439">
    <property type="entry name" value="CryM"/>
    <property type="match status" value="1"/>
</dbReference>
<dbReference type="Proteomes" id="UP000199347">
    <property type="component" value="Unassembled WGS sequence"/>
</dbReference>
<dbReference type="STRING" id="1120955.SAMN03080610_00500"/>
<dbReference type="SUPFAM" id="SSF51735">
    <property type="entry name" value="NAD(P)-binding Rossmann-fold domains"/>
    <property type="match status" value="1"/>
</dbReference>
<dbReference type="Pfam" id="PF02423">
    <property type="entry name" value="OCD_Mu_crystall"/>
    <property type="match status" value="1"/>
</dbReference>
<dbReference type="Gene3D" id="3.30.1780.10">
    <property type="entry name" value="ornithine cyclodeaminase, domain 1"/>
    <property type="match status" value="1"/>
</dbReference>
<proteinExistence type="inferred from homology"/>
<sequence length="334" mass="35215">MNEAPRFLGEADIRRLAIAPDEARRAVTEIFRAASEDRAVRAPKTALALSPGHGFQAMAAASASAGLAVVKWTGIATVPPGGEGPGINSLIIVSDYETGKPMAVLDGNEITLIRTAALSAVAGSYLAPAGAQTLGMIGCGLQAHQHLAALCTLRPDLDRLLAFSRSEASAARLVEAAEARGLAGEVVSSPQDLLERADIVVSMVPASPELMPFLDARVLKRDCFVSAVDLGRAWLPESFAAFDLLATDDLAQGTHPWDVNGREVDTAEFTTDLLAMCRETAPQEATSPETRGRRLFCFKGSSLADLALSALVVERAWPGIIASDARITEVSNRT</sequence>
<dbReference type="Gene3D" id="3.40.50.720">
    <property type="entry name" value="NAD(P)-binding Rossmann-like Domain"/>
    <property type="match status" value="1"/>
</dbReference>
<keyword evidence="3" id="KW-1185">Reference proteome</keyword>
<dbReference type="PANTHER" id="PTHR13812">
    <property type="entry name" value="KETIMINE REDUCTASE MU-CRYSTALLIN"/>
    <property type="match status" value="1"/>
</dbReference>
<gene>
    <name evidence="2" type="ORF">SAMN03080610_00500</name>
</gene>
<dbReference type="RefSeq" id="WP_170130349.1">
    <property type="nucleotide sequence ID" value="NZ_FMVW01000001.1"/>
</dbReference>
<dbReference type="GO" id="GO:0005737">
    <property type="term" value="C:cytoplasm"/>
    <property type="evidence" value="ECO:0007669"/>
    <property type="project" value="TreeGrafter"/>
</dbReference>
<evidence type="ECO:0000313" key="2">
    <source>
        <dbReference type="EMBL" id="SCZ23189.1"/>
    </source>
</evidence>
<dbReference type="InterPro" id="IPR003462">
    <property type="entry name" value="ODC_Mu_crystall"/>
</dbReference>
<evidence type="ECO:0000256" key="1">
    <source>
        <dbReference type="ARBA" id="ARBA00008903"/>
    </source>
</evidence>
<protein>
    <submittedName>
        <fullName evidence="2">Ornithine cyclodeaminase</fullName>
    </submittedName>
</protein>
<evidence type="ECO:0000313" key="3">
    <source>
        <dbReference type="Proteomes" id="UP000199347"/>
    </source>
</evidence>
<dbReference type="AlphaFoldDB" id="A0A1G5MFF1"/>
<dbReference type="InterPro" id="IPR023401">
    <property type="entry name" value="ODC_N"/>
</dbReference>